<keyword evidence="1" id="KW-0472">Membrane</keyword>
<feature type="transmembrane region" description="Helical" evidence="1">
    <location>
        <begin position="38"/>
        <end position="58"/>
    </location>
</feature>
<feature type="transmembrane region" description="Helical" evidence="1">
    <location>
        <begin position="64"/>
        <end position="84"/>
    </location>
</feature>
<reference evidence="2 3" key="1">
    <citation type="journal article" date="2009" name="Appl. Environ. Microbiol.">
        <title>Community genomic and proteomic analyses of chemoautotrophic iron-oxidizing "Leptospirillum rubarum" (Group II) and "Leptospirillum ferrodiazotrophum" (Group III) bacteria in acid mine drainage biofilms.</title>
        <authorList>
            <person name="Goltsman D.S."/>
            <person name="Denef V.J."/>
            <person name="Singer S.W."/>
            <person name="VerBerkmoes N.C."/>
            <person name="Lefsrud M."/>
            <person name="Mueller R.S."/>
            <person name="Dick G.J."/>
            <person name="Sun C.L."/>
            <person name="Wheeler K.E."/>
            <person name="Zemla A."/>
            <person name="Baker B.J."/>
            <person name="Hauser L."/>
            <person name="Land M."/>
            <person name="Shah M.B."/>
            <person name="Thelen M.P."/>
            <person name="Hettich R.L."/>
            <person name="Banfield J.F."/>
        </authorList>
    </citation>
    <scope>NUCLEOTIDE SEQUENCE [LARGE SCALE GENOMIC DNA]</scope>
</reference>
<dbReference type="EMBL" id="GG693852">
    <property type="protein sequence ID" value="EES53943.1"/>
    <property type="molecule type" value="Genomic_DNA"/>
</dbReference>
<keyword evidence="1" id="KW-0812">Transmembrane</keyword>
<keyword evidence="3" id="KW-1185">Reference proteome</keyword>
<dbReference type="AlphaFoldDB" id="C6HU15"/>
<protein>
    <recommendedName>
        <fullName evidence="4">Cytochrome b561 domain-containing protein</fullName>
    </recommendedName>
</protein>
<feature type="transmembrane region" description="Helical" evidence="1">
    <location>
        <begin position="6"/>
        <end position="26"/>
    </location>
</feature>
<keyword evidence="1" id="KW-1133">Transmembrane helix</keyword>
<name>C6HU15_9BACT</name>
<evidence type="ECO:0000256" key="1">
    <source>
        <dbReference type="SAM" id="Phobius"/>
    </source>
</evidence>
<evidence type="ECO:0000313" key="3">
    <source>
        <dbReference type="Proteomes" id="UP000009374"/>
    </source>
</evidence>
<gene>
    <name evidence="2" type="ORF">UBAL3_44810080</name>
</gene>
<evidence type="ECO:0008006" key="4">
    <source>
        <dbReference type="Google" id="ProtNLM"/>
    </source>
</evidence>
<evidence type="ECO:0000313" key="2">
    <source>
        <dbReference type="EMBL" id="EES53943.1"/>
    </source>
</evidence>
<feature type="transmembrane region" description="Helical" evidence="1">
    <location>
        <begin position="96"/>
        <end position="116"/>
    </location>
</feature>
<sequence>MDKGLMTVGAVLVGLGAFLGLLLMGLEMGRKSFPRALGFMHPTLAMAGLLMLVARFFITGGAHWLNIGLILLVLAAGAGLLLLVRGFGGGKMVRSVTFLHGALGLLGLGFVLYEIAHRAS</sequence>
<accession>C6HU15</accession>
<organism evidence="2 3">
    <name type="scientific">Leptospirillum ferrodiazotrophum</name>
    <dbReference type="NCBI Taxonomy" id="412449"/>
    <lineage>
        <taxon>Bacteria</taxon>
        <taxon>Pseudomonadati</taxon>
        <taxon>Nitrospirota</taxon>
        <taxon>Nitrospiria</taxon>
        <taxon>Nitrospirales</taxon>
        <taxon>Nitrospiraceae</taxon>
        <taxon>Leptospirillum</taxon>
    </lineage>
</organism>
<proteinExistence type="predicted"/>
<dbReference type="Proteomes" id="UP000009374">
    <property type="component" value="Unassembled WGS sequence"/>
</dbReference>